<reference evidence="1" key="1">
    <citation type="submission" date="2020-05" db="EMBL/GenBank/DDBJ databases">
        <authorList>
            <person name="Chiriac C."/>
            <person name="Salcher M."/>
            <person name="Ghai R."/>
            <person name="Kavagutti S V."/>
        </authorList>
    </citation>
    <scope>NUCLEOTIDE SEQUENCE</scope>
</reference>
<accession>A0A6J6CC07</accession>
<name>A0A6J6CC07_9ZZZZ</name>
<evidence type="ECO:0000313" key="1">
    <source>
        <dbReference type="EMBL" id="CAB4548980.1"/>
    </source>
</evidence>
<dbReference type="EMBL" id="CAEZSF010000168">
    <property type="protein sequence ID" value="CAB4548980.1"/>
    <property type="molecule type" value="Genomic_DNA"/>
</dbReference>
<dbReference type="AlphaFoldDB" id="A0A6J6CC07"/>
<proteinExistence type="predicted"/>
<sequence length="75" mass="8091">MTGGPRYSALCIAVLMIATATSVALEVRLTGYASGRNEQVWHGNSYRIWPGTGNCGDYALIDMLQWKKTDGAANP</sequence>
<organism evidence="1">
    <name type="scientific">freshwater metagenome</name>
    <dbReference type="NCBI Taxonomy" id="449393"/>
    <lineage>
        <taxon>unclassified sequences</taxon>
        <taxon>metagenomes</taxon>
        <taxon>ecological metagenomes</taxon>
    </lineage>
</organism>
<gene>
    <name evidence="1" type="ORF">UFOPK1358_01491</name>
</gene>
<protein>
    <submittedName>
        <fullName evidence="1">Unannotated protein</fullName>
    </submittedName>
</protein>